<dbReference type="GeneID" id="112681014"/>
<dbReference type="Gene3D" id="1.10.238.10">
    <property type="entry name" value="EF-hand"/>
    <property type="match status" value="1"/>
</dbReference>
<dbReference type="OrthoDB" id="427950at2759"/>
<organism evidence="3 4">
    <name type="scientific">Sipha flava</name>
    <name type="common">yellow sugarcane aphid</name>
    <dbReference type="NCBI Taxonomy" id="143950"/>
    <lineage>
        <taxon>Eukaryota</taxon>
        <taxon>Metazoa</taxon>
        <taxon>Ecdysozoa</taxon>
        <taxon>Arthropoda</taxon>
        <taxon>Hexapoda</taxon>
        <taxon>Insecta</taxon>
        <taxon>Pterygota</taxon>
        <taxon>Neoptera</taxon>
        <taxon>Paraneoptera</taxon>
        <taxon>Hemiptera</taxon>
        <taxon>Sternorrhyncha</taxon>
        <taxon>Aphidomorpha</taxon>
        <taxon>Aphidoidea</taxon>
        <taxon>Aphididae</taxon>
        <taxon>Sipha</taxon>
    </lineage>
</organism>
<proteinExistence type="predicted"/>
<dbReference type="InterPro" id="IPR002048">
    <property type="entry name" value="EF_hand_dom"/>
</dbReference>
<accession>A0A8B8F8H8</accession>
<evidence type="ECO:0000313" key="3">
    <source>
        <dbReference type="Proteomes" id="UP000694846"/>
    </source>
</evidence>
<dbReference type="InterPro" id="IPR018247">
    <property type="entry name" value="EF_Hand_1_Ca_BS"/>
</dbReference>
<dbReference type="AlphaFoldDB" id="A0A8B8F8H8"/>
<evidence type="ECO:0000313" key="4">
    <source>
        <dbReference type="RefSeq" id="XP_025407068.1"/>
    </source>
</evidence>
<dbReference type="PROSITE" id="PS00018">
    <property type="entry name" value="EF_HAND_1"/>
    <property type="match status" value="2"/>
</dbReference>
<gene>
    <name evidence="4" type="primary">LOC112681014</name>
</gene>
<feature type="domain" description="EF-hand" evidence="2">
    <location>
        <begin position="145"/>
        <end position="180"/>
    </location>
</feature>
<evidence type="ECO:0000256" key="1">
    <source>
        <dbReference type="ARBA" id="ARBA00022837"/>
    </source>
</evidence>
<keyword evidence="1" id="KW-0106">Calcium</keyword>
<keyword evidence="3" id="KW-1185">Reference proteome</keyword>
<dbReference type="GO" id="GO:0005509">
    <property type="term" value="F:calcium ion binding"/>
    <property type="evidence" value="ECO:0007669"/>
    <property type="project" value="InterPro"/>
</dbReference>
<dbReference type="SUPFAM" id="SSF47473">
    <property type="entry name" value="EF-hand"/>
    <property type="match status" value="1"/>
</dbReference>
<sequence length="221" mass="26162">MLNSARLIFKNLRIAVNCRVKFVHCGNNFIISKKLFENERHTQNKDVKDTIKDPYKDWNSKLNAYHELLDINNDGVVTIEDMRELTKRFSKVNNMTEEQSLMFSKIIENLWYKHWGCINPFDYVTVEKYLSYIQYVKQNDRLKNEVIQLLPFLFKTVDKDQSGHITKEEYDKFLECMGTSNKNGLIKSLGIINDKDHTIHLDDLISVIQKFLFQNKDEADK</sequence>
<dbReference type="CTD" id="31669"/>
<dbReference type="RefSeq" id="XP_025407068.1">
    <property type="nucleotide sequence ID" value="XM_025551283.1"/>
</dbReference>
<reference evidence="4" key="1">
    <citation type="submission" date="2025-08" db="UniProtKB">
        <authorList>
            <consortium name="RefSeq"/>
        </authorList>
    </citation>
    <scope>IDENTIFICATION</scope>
    <source>
        <tissue evidence="4">Whole body</tissue>
    </source>
</reference>
<dbReference type="PROSITE" id="PS50222">
    <property type="entry name" value="EF_HAND_2"/>
    <property type="match status" value="1"/>
</dbReference>
<name>A0A8B8F8H8_9HEMI</name>
<evidence type="ECO:0000259" key="2">
    <source>
        <dbReference type="PROSITE" id="PS50222"/>
    </source>
</evidence>
<dbReference type="Proteomes" id="UP000694846">
    <property type="component" value="Unplaced"/>
</dbReference>
<protein>
    <submittedName>
        <fullName evidence="4">Sarcoplasmic calcium-binding protein</fullName>
    </submittedName>
</protein>
<dbReference type="Pfam" id="PF13202">
    <property type="entry name" value="EF-hand_5"/>
    <property type="match status" value="1"/>
</dbReference>
<dbReference type="InterPro" id="IPR011992">
    <property type="entry name" value="EF-hand-dom_pair"/>
</dbReference>